<reference evidence="1" key="2">
    <citation type="journal article" date="2021" name="PeerJ">
        <title>Extensive microbial diversity within the chicken gut microbiome revealed by metagenomics and culture.</title>
        <authorList>
            <person name="Gilroy R."/>
            <person name="Ravi A."/>
            <person name="Getino M."/>
            <person name="Pursley I."/>
            <person name="Horton D.L."/>
            <person name="Alikhan N.F."/>
            <person name="Baker D."/>
            <person name="Gharbi K."/>
            <person name="Hall N."/>
            <person name="Watson M."/>
            <person name="Adriaenssens E.M."/>
            <person name="Foster-Nyarko E."/>
            <person name="Jarju S."/>
            <person name="Secka A."/>
            <person name="Antonio M."/>
            <person name="Oren A."/>
            <person name="Chaudhuri R.R."/>
            <person name="La Ragione R."/>
            <person name="Hildebrand F."/>
            <person name="Pallen M.J."/>
        </authorList>
    </citation>
    <scope>NUCLEOTIDE SEQUENCE</scope>
    <source>
        <strain evidence="1">23406</strain>
    </source>
</reference>
<feature type="non-terminal residue" evidence="1">
    <location>
        <position position="139"/>
    </location>
</feature>
<evidence type="ECO:0000313" key="1">
    <source>
        <dbReference type="EMBL" id="HIV00788.1"/>
    </source>
</evidence>
<dbReference type="EMBL" id="DVOH01000055">
    <property type="protein sequence ID" value="HIV00788.1"/>
    <property type="molecule type" value="Genomic_DNA"/>
</dbReference>
<dbReference type="Proteomes" id="UP000886891">
    <property type="component" value="Unassembled WGS sequence"/>
</dbReference>
<name>A0A9D1SXL8_9FIRM</name>
<evidence type="ECO:0000313" key="2">
    <source>
        <dbReference type="Proteomes" id="UP000886891"/>
    </source>
</evidence>
<sequence>MKSLYSLILNDDLIAEVDRLAAKTGSNRSATIDAILARYFGYETPEMRIDKIFRRMEDWIRHETGLRLLNQPSQTISAATGTLTYPYNPTMKYQVELYKSVDYALGELKVSSRSSNAKLLALLDSFYDLWTRLERKHLG</sequence>
<gene>
    <name evidence="1" type="ORF">IAB14_06730</name>
</gene>
<proteinExistence type="predicted"/>
<accession>A0A9D1SXL8</accession>
<comment type="caution">
    <text evidence="1">The sequence shown here is derived from an EMBL/GenBank/DDBJ whole genome shotgun (WGS) entry which is preliminary data.</text>
</comment>
<reference evidence="1" key="1">
    <citation type="submission" date="2020-10" db="EMBL/GenBank/DDBJ databases">
        <authorList>
            <person name="Gilroy R."/>
        </authorList>
    </citation>
    <scope>NUCLEOTIDE SEQUENCE</scope>
    <source>
        <strain evidence="1">23406</strain>
    </source>
</reference>
<organism evidence="1 2">
    <name type="scientific">Candidatus Stercoripulliclostridium merdipullorum</name>
    <dbReference type="NCBI Taxonomy" id="2840952"/>
    <lineage>
        <taxon>Bacteria</taxon>
        <taxon>Bacillati</taxon>
        <taxon>Bacillota</taxon>
        <taxon>Clostridia</taxon>
        <taxon>Eubacteriales</taxon>
        <taxon>Candidatus Stercoripulliclostridium</taxon>
    </lineage>
</organism>
<protein>
    <submittedName>
        <fullName evidence="1">Ribbon-helix-helix protein, CopG family</fullName>
    </submittedName>
</protein>
<dbReference type="AlphaFoldDB" id="A0A9D1SXL8"/>